<name>A0A0E9XYU6_ANGAN</name>
<evidence type="ECO:0000313" key="1">
    <source>
        <dbReference type="EMBL" id="JAI07815.1"/>
    </source>
</evidence>
<sequence length="46" mass="5082">MSPQKAHKTINLLGGGRLEFGSDRIRQMDLLGGVSQKYSLLPNLLK</sequence>
<reference evidence="1" key="1">
    <citation type="submission" date="2014-11" db="EMBL/GenBank/DDBJ databases">
        <authorList>
            <person name="Amaro Gonzalez C."/>
        </authorList>
    </citation>
    <scope>NUCLEOTIDE SEQUENCE</scope>
</reference>
<dbReference type="EMBL" id="GBXM01000763">
    <property type="protein sequence ID" value="JAI07815.1"/>
    <property type="molecule type" value="Transcribed_RNA"/>
</dbReference>
<protein>
    <submittedName>
        <fullName evidence="1">Uncharacterized protein</fullName>
    </submittedName>
</protein>
<proteinExistence type="predicted"/>
<accession>A0A0E9XYU6</accession>
<organism evidence="1">
    <name type="scientific">Anguilla anguilla</name>
    <name type="common">European freshwater eel</name>
    <name type="synonym">Muraena anguilla</name>
    <dbReference type="NCBI Taxonomy" id="7936"/>
    <lineage>
        <taxon>Eukaryota</taxon>
        <taxon>Metazoa</taxon>
        <taxon>Chordata</taxon>
        <taxon>Craniata</taxon>
        <taxon>Vertebrata</taxon>
        <taxon>Euteleostomi</taxon>
        <taxon>Actinopterygii</taxon>
        <taxon>Neopterygii</taxon>
        <taxon>Teleostei</taxon>
        <taxon>Anguilliformes</taxon>
        <taxon>Anguillidae</taxon>
        <taxon>Anguilla</taxon>
    </lineage>
</organism>
<dbReference type="AlphaFoldDB" id="A0A0E9XYU6"/>
<reference evidence="1" key="2">
    <citation type="journal article" date="2015" name="Fish Shellfish Immunol.">
        <title>Early steps in the European eel (Anguilla anguilla)-Vibrio vulnificus interaction in the gills: Role of the RtxA13 toxin.</title>
        <authorList>
            <person name="Callol A."/>
            <person name="Pajuelo D."/>
            <person name="Ebbesson L."/>
            <person name="Teles M."/>
            <person name="MacKenzie S."/>
            <person name="Amaro C."/>
        </authorList>
    </citation>
    <scope>NUCLEOTIDE SEQUENCE</scope>
</reference>